<protein>
    <submittedName>
        <fullName evidence="1">6019_t:CDS:1</fullName>
    </submittedName>
</protein>
<proteinExistence type="predicted"/>
<gene>
    <name evidence="1" type="ORF">RPERSI_LOCUS6900</name>
</gene>
<dbReference type="EMBL" id="CAJVQC010011271">
    <property type="protein sequence ID" value="CAG8625744.1"/>
    <property type="molecule type" value="Genomic_DNA"/>
</dbReference>
<keyword evidence="2" id="KW-1185">Reference proteome</keyword>
<dbReference type="Proteomes" id="UP000789920">
    <property type="component" value="Unassembled WGS sequence"/>
</dbReference>
<reference evidence="1" key="1">
    <citation type="submission" date="2021-06" db="EMBL/GenBank/DDBJ databases">
        <authorList>
            <person name="Kallberg Y."/>
            <person name="Tangrot J."/>
            <person name="Rosling A."/>
        </authorList>
    </citation>
    <scope>NUCLEOTIDE SEQUENCE</scope>
    <source>
        <strain evidence="1">MA461A</strain>
    </source>
</reference>
<accession>A0ACA9N1F0</accession>
<comment type="caution">
    <text evidence="1">The sequence shown here is derived from an EMBL/GenBank/DDBJ whole genome shotgun (WGS) entry which is preliminary data.</text>
</comment>
<evidence type="ECO:0000313" key="2">
    <source>
        <dbReference type="Proteomes" id="UP000789920"/>
    </source>
</evidence>
<organism evidence="1 2">
    <name type="scientific">Racocetra persica</name>
    <dbReference type="NCBI Taxonomy" id="160502"/>
    <lineage>
        <taxon>Eukaryota</taxon>
        <taxon>Fungi</taxon>
        <taxon>Fungi incertae sedis</taxon>
        <taxon>Mucoromycota</taxon>
        <taxon>Glomeromycotina</taxon>
        <taxon>Glomeromycetes</taxon>
        <taxon>Diversisporales</taxon>
        <taxon>Gigasporaceae</taxon>
        <taxon>Racocetra</taxon>
    </lineage>
</organism>
<name>A0ACA9N1F0_9GLOM</name>
<sequence>MSDNNNALSNLENYILSDNENFTNNNSGSEMAYSNSKRKDNEITNKNMNRQKKILQDLQKKIDVMYLDWKADSISQAIYSANKKVKYLDDECLMKTQQFCHQAQSNIVQHIKDSIHTKFNDLPKSKTKNRQIMHNEERRFKNTNIIRECYMRLNKPVNTNDDPNYIYFNLIIDNTFMDPKTEKNSIAFGIAVILNYLDPSKGFNMVLSEIVERMNYFLEKIQVPEREELS</sequence>
<evidence type="ECO:0000313" key="1">
    <source>
        <dbReference type="EMBL" id="CAG8625744.1"/>
    </source>
</evidence>